<evidence type="ECO:0000313" key="5">
    <source>
        <dbReference type="Proteomes" id="UP001157974"/>
    </source>
</evidence>
<evidence type="ECO:0000313" key="4">
    <source>
        <dbReference type="EMBL" id="KAJ8905707.1"/>
    </source>
</evidence>
<dbReference type="PROSITE" id="PS51186">
    <property type="entry name" value="GNAT"/>
    <property type="match status" value="1"/>
</dbReference>
<accession>A0AAV8UXD8</accession>
<dbReference type="InterPro" id="IPR000182">
    <property type="entry name" value="GNAT_dom"/>
</dbReference>
<keyword evidence="1" id="KW-0808">Transferase</keyword>
<dbReference type="Gene3D" id="3.40.630.30">
    <property type="match status" value="1"/>
</dbReference>
<dbReference type="CDD" id="cd04301">
    <property type="entry name" value="NAT_SF"/>
    <property type="match status" value="1"/>
</dbReference>
<dbReference type="AlphaFoldDB" id="A0AAV8UXD8"/>
<protein>
    <recommendedName>
        <fullName evidence="3">N-acetyltransferase domain-containing protein</fullName>
    </recommendedName>
</protein>
<dbReference type="EMBL" id="JAMWBK010000004">
    <property type="protein sequence ID" value="KAJ8905707.1"/>
    <property type="molecule type" value="Genomic_DNA"/>
</dbReference>
<comment type="caution">
    <text evidence="4">The sequence shown here is derived from an EMBL/GenBank/DDBJ whole genome shotgun (WGS) entry which is preliminary data.</text>
</comment>
<dbReference type="GO" id="GO:0016747">
    <property type="term" value="F:acyltransferase activity, transferring groups other than amino-acyl groups"/>
    <property type="evidence" value="ECO:0007669"/>
    <property type="project" value="InterPro"/>
</dbReference>
<evidence type="ECO:0000256" key="2">
    <source>
        <dbReference type="ARBA" id="ARBA00023315"/>
    </source>
</evidence>
<dbReference type="InterPro" id="IPR051556">
    <property type="entry name" value="N-term/lysine_N-AcTrnsfr"/>
</dbReference>
<organism evidence="4 5">
    <name type="scientific">Rhodosorus marinus</name>
    <dbReference type="NCBI Taxonomy" id="101924"/>
    <lineage>
        <taxon>Eukaryota</taxon>
        <taxon>Rhodophyta</taxon>
        <taxon>Stylonematophyceae</taxon>
        <taxon>Stylonematales</taxon>
        <taxon>Stylonemataceae</taxon>
        <taxon>Rhodosorus</taxon>
    </lineage>
</organism>
<dbReference type="Pfam" id="PF00583">
    <property type="entry name" value="Acetyltransf_1"/>
    <property type="match status" value="1"/>
</dbReference>
<dbReference type="Proteomes" id="UP001157974">
    <property type="component" value="Unassembled WGS sequence"/>
</dbReference>
<sequence length="224" mass="25236">MDSYALCKCSSSALIPSFAPSLNFLRFGRQLRAVKSSVDSRRTALEYAVREITGDETSKFSSVCAEAFFDAAEESNSKISRRIRAEVALSRWFRVMFSKVLETYVVASREGDIHGVVELTLEKNLPGAGNAPLFGTTYFAYLQNLGVVTMARRKGLGTMLVKHCEEQAMNWGYDKIFLHVGVKNKHAVQFYESQGYVIVYKDPAWKRFLGLSPMFLLRKPLMST</sequence>
<dbReference type="PANTHER" id="PTHR42919:SF8">
    <property type="entry name" value="N-ALPHA-ACETYLTRANSFERASE 50"/>
    <property type="match status" value="1"/>
</dbReference>
<feature type="domain" description="N-acetyltransferase" evidence="3">
    <location>
        <begin position="47"/>
        <end position="222"/>
    </location>
</feature>
<name>A0AAV8UXD8_9RHOD</name>
<dbReference type="InterPro" id="IPR016181">
    <property type="entry name" value="Acyl_CoA_acyltransferase"/>
</dbReference>
<dbReference type="PANTHER" id="PTHR42919">
    <property type="entry name" value="N-ALPHA-ACETYLTRANSFERASE"/>
    <property type="match status" value="1"/>
</dbReference>
<gene>
    <name evidence="4" type="ORF">NDN08_002212</name>
</gene>
<reference evidence="4 5" key="1">
    <citation type="journal article" date="2023" name="Nat. Commun.">
        <title>Origin of minicircular mitochondrial genomes in red algae.</title>
        <authorList>
            <person name="Lee Y."/>
            <person name="Cho C.H."/>
            <person name="Lee Y.M."/>
            <person name="Park S.I."/>
            <person name="Yang J.H."/>
            <person name="West J.A."/>
            <person name="Bhattacharya D."/>
            <person name="Yoon H.S."/>
        </authorList>
    </citation>
    <scope>NUCLEOTIDE SEQUENCE [LARGE SCALE GENOMIC DNA]</scope>
    <source>
        <strain evidence="4 5">CCMP1338</strain>
        <tissue evidence="4">Whole cell</tissue>
    </source>
</reference>
<proteinExistence type="predicted"/>
<keyword evidence="5" id="KW-1185">Reference proteome</keyword>
<evidence type="ECO:0000256" key="1">
    <source>
        <dbReference type="ARBA" id="ARBA00022679"/>
    </source>
</evidence>
<dbReference type="SUPFAM" id="SSF55729">
    <property type="entry name" value="Acyl-CoA N-acyltransferases (Nat)"/>
    <property type="match status" value="1"/>
</dbReference>
<evidence type="ECO:0000259" key="3">
    <source>
        <dbReference type="PROSITE" id="PS51186"/>
    </source>
</evidence>
<keyword evidence="2" id="KW-0012">Acyltransferase</keyword>